<protein>
    <submittedName>
        <fullName evidence="2">Uncharacterized protein</fullName>
    </submittedName>
</protein>
<dbReference type="Proteomes" id="UP000198287">
    <property type="component" value="Unassembled WGS sequence"/>
</dbReference>
<keyword evidence="1" id="KW-0732">Signal</keyword>
<feature type="chain" id="PRO_5012646515" evidence="1">
    <location>
        <begin position="20"/>
        <end position="154"/>
    </location>
</feature>
<sequence>MMIQEIILVLSSMILFTSGTNGQIIIIGGFVGGCLPVAGYDWDCGLVLDFACRLRGKVGVCVGHSLPALGDRHFCECWDKCTSTADCSALEYTCDRLTRQQRAYPSFDPASSTCGCYSTRCSTDAECSNLVETCGLHGKPPNAKCLQGYCICAN</sequence>
<proteinExistence type="predicted"/>
<dbReference type="EMBL" id="LNIX01000023">
    <property type="protein sequence ID" value="OXA43164.1"/>
    <property type="molecule type" value="Genomic_DNA"/>
</dbReference>
<reference evidence="2 3" key="1">
    <citation type="submission" date="2015-12" db="EMBL/GenBank/DDBJ databases">
        <title>The genome of Folsomia candida.</title>
        <authorList>
            <person name="Faddeeva A."/>
            <person name="Derks M.F."/>
            <person name="Anvar Y."/>
            <person name="Smit S."/>
            <person name="Van Straalen N."/>
            <person name="Roelofs D."/>
        </authorList>
    </citation>
    <scope>NUCLEOTIDE SEQUENCE [LARGE SCALE GENOMIC DNA]</scope>
    <source>
        <strain evidence="2 3">VU population</strain>
        <tissue evidence="2">Whole body</tissue>
    </source>
</reference>
<name>A0A226DE83_FOLCA</name>
<accession>A0A226DE83</accession>
<organism evidence="2 3">
    <name type="scientific">Folsomia candida</name>
    <name type="common">Springtail</name>
    <dbReference type="NCBI Taxonomy" id="158441"/>
    <lineage>
        <taxon>Eukaryota</taxon>
        <taxon>Metazoa</taxon>
        <taxon>Ecdysozoa</taxon>
        <taxon>Arthropoda</taxon>
        <taxon>Hexapoda</taxon>
        <taxon>Collembola</taxon>
        <taxon>Entomobryomorpha</taxon>
        <taxon>Isotomoidea</taxon>
        <taxon>Isotomidae</taxon>
        <taxon>Proisotominae</taxon>
        <taxon>Folsomia</taxon>
    </lineage>
</organism>
<evidence type="ECO:0000256" key="1">
    <source>
        <dbReference type="SAM" id="SignalP"/>
    </source>
</evidence>
<evidence type="ECO:0000313" key="2">
    <source>
        <dbReference type="EMBL" id="OXA43164.1"/>
    </source>
</evidence>
<gene>
    <name evidence="2" type="ORF">Fcan01_22076</name>
</gene>
<feature type="signal peptide" evidence="1">
    <location>
        <begin position="1"/>
        <end position="19"/>
    </location>
</feature>
<comment type="caution">
    <text evidence="2">The sequence shown here is derived from an EMBL/GenBank/DDBJ whole genome shotgun (WGS) entry which is preliminary data.</text>
</comment>
<evidence type="ECO:0000313" key="3">
    <source>
        <dbReference type="Proteomes" id="UP000198287"/>
    </source>
</evidence>
<keyword evidence="3" id="KW-1185">Reference proteome</keyword>
<dbReference type="AlphaFoldDB" id="A0A226DE83"/>